<dbReference type="Proteomes" id="UP000275394">
    <property type="component" value="Unassembled WGS sequence"/>
</dbReference>
<organism evidence="1 2">
    <name type="scientific">Sinobacterium caligoides</name>
    <dbReference type="NCBI Taxonomy" id="933926"/>
    <lineage>
        <taxon>Bacteria</taxon>
        <taxon>Pseudomonadati</taxon>
        <taxon>Pseudomonadota</taxon>
        <taxon>Gammaproteobacteria</taxon>
        <taxon>Cellvibrionales</taxon>
        <taxon>Spongiibacteraceae</taxon>
        <taxon>Sinobacterium</taxon>
    </lineage>
</organism>
<evidence type="ECO:0000313" key="2">
    <source>
        <dbReference type="Proteomes" id="UP000275394"/>
    </source>
</evidence>
<keyword evidence="2" id="KW-1185">Reference proteome</keyword>
<sequence>MFFTKADVLLDCDLNWLKNALDVEQEVEYVTVFNDVVFTL</sequence>
<comment type="caution">
    <text evidence="1">The sequence shown here is derived from an EMBL/GenBank/DDBJ whole genome shotgun (WGS) entry which is preliminary data.</text>
</comment>
<accession>A0A3N2E0Y3</accession>
<reference evidence="1 2" key="1">
    <citation type="submission" date="2018-11" db="EMBL/GenBank/DDBJ databases">
        <title>Genomic Encyclopedia of Type Strains, Phase IV (KMG-IV): sequencing the most valuable type-strain genomes for metagenomic binning, comparative biology and taxonomic classification.</title>
        <authorList>
            <person name="Goeker M."/>
        </authorList>
    </citation>
    <scope>NUCLEOTIDE SEQUENCE [LARGE SCALE GENOMIC DNA]</scope>
    <source>
        <strain evidence="1 2">DSM 100316</strain>
    </source>
</reference>
<dbReference type="AlphaFoldDB" id="A0A3N2E0Y3"/>
<proteinExistence type="predicted"/>
<protein>
    <submittedName>
        <fullName evidence="1">Uncharacterized protein</fullName>
    </submittedName>
</protein>
<name>A0A3N2E0Y3_9GAMM</name>
<dbReference type="EMBL" id="RKHR01000003">
    <property type="protein sequence ID" value="ROS05783.1"/>
    <property type="molecule type" value="Genomic_DNA"/>
</dbReference>
<evidence type="ECO:0000313" key="1">
    <source>
        <dbReference type="EMBL" id="ROS05783.1"/>
    </source>
</evidence>
<gene>
    <name evidence="1" type="ORF">EDC56_1336</name>
</gene>